<accession>A0A2N8NXE6</accession>
<proteinExistence type="predicted"/>
<gene>
    <name evidence="3" type="ORF">AF335_11105</name>
    <name evidence="2" type="ORF">FHS36_003911</name>
</gene>
<evidence type="ECO:0000313" key="4">
    <source>
        <dbReference type="Proteomes" id="UP000235945"/>
    </source>
</evidence>
<dbReference type="Pfam" id="PF07110">
    <property type="entry name" value="EthD"/>
    <property type="match status" value="1"/>
</dbReference>
<name>A0A2N8NXE6_STREU</name>
<reference evidence="2 5" key="3">
    <citation type="submission" date="2020-08" db="EMBL/GenBank/DDBJ databases">
        <title>Genomic Encyclopedia of Type Strains, Phase III (KMG-III): the genomes of soil and plant-associated and newly described type strains.</title>
        <authorList>
            <person name="Whitman W."/>
        </authorList>
    </citation>
    <scope>NUCLEOTIDE SEQUENCE [LARGE SCALE GENOMIC DNA]</scope>
    <source>
        <strain evidence="2 5">CECT 3259</strain>
    </source>
</reference>
<sequence>MIKISIFLTRRADLTHEEFVEYWTHKHLPLIASVTDGAVPVRRHVLLLPTDDEIPGLRSTYYDGVVEVWFDDIADATRWFTSDIFTTTVAADEENFLDRSLTRFLYTTETPIVG</sequence>
<dbReference type="Proteomes" id="UP000235945">
    <property type="component" value="Unassembled WGS sequence"/>
</dbReference>
<evidence type="ECO:0000259" key="1">
    <source>
        <dbReference type="Pfam" id="PF07110"/>
    </source>
</evidence>
<feature type="domain" description="EthD" evidence="1">
    <location>
        <begin position="12"/>
        <end position="100"/>
    </location>
</feature>
<dbReference type="EMBL" id="LGUI01000003">
    <property type="protein sequence ID" value="PNE33432.1"/>
    <property type="molecule type" value="Genomic_DNA"/>
</dbReference>
<dbReference type="InterPro" id="IPR011008">
    <property type="entry name" value="Dimeric_a/b-barrel"/>
</dbReference>
<dbReference type="AlphaFoldDB" id="A0A2N8NXE6"/>
<comment type="caution">
    <text evidence="3">The sequence shown here is derived from an EMBL/GenBank/DDBJ whole genome shotgun (WGS) entry which is preliminary data.</text>
</comment>
<evidence type="ECO:0000313" key="5">
    <source>
        <dbReference type="Proteomes" id="UP000528608"/>
    </source>
</evidence>
<dbReference type="InterPro" id="IPR009799">
    <property type="entry name" value="EthD_dom"/>
</dbReference>
<dbReference type="GO" id="GO:0016491">
    <property type="term" value="F:oxidoreductase activity"/>
    <property type="evidence" value="ECO:0007669"/>
    <property type="project" value="InterPro"/>
</dbReference>
<dbReference type="SUPFAM" id="SSF54909">
    <property type="entry name" value="Dimeric alpha+beta barrel"/>
    <property type="match status" value="1"/>
</dbReference>
<keyword evidence="4" id="KW-1185">Reference proteome</keyword>
<protein>
    <submittedName>
        <fullName evidence="2">Uncharacterized protein (TIGR02118 family)</fullName>
    </submittedName>
</protein>
<evidence type="ECO:0000313" key="2">
    <source>
        <dbReference type="EMBL" id="MBB5120469.1"/>
    </source>
</evidence>
<reference evidence="3" key="1">
    <citation type="submission" date="2015-07" db="EMBL/GenBank/DDBJ databases">
        <authorList>
            <person name="Noorani M."/>
        </authorList>
    </citation>
    <scope>NUCLEOTIDE SEQUENCE [LARGE SCALE GENOMIC DNA]</scope>
    <source>
        <strain evidence="3">ATCC 27428</strain>
    </source>
</reference>
<dbReference type="EMBL" id="JACHJF010000012">
    <property type="protein sequence ID" value="MBB5120469.1"/>
    <property type="molecule type" value="Genomic_DNA"/>
</dbReference>
<evidence type="ECO:0000313" key="3">
    <source>
        <dbReference type="EMBL" id="PNE33432.1"/>
    </source>
</evidence>
<organism evidence="3 4">
    <name type="scientific">Streptomyces eurocidicus</name>
    <name type="common">Streptoverticillium eurocidicus</name>
    <dbReference type="NCBI Taxonomy" id="66423"/>
    <lineage>
        <taxon>Bacteria</taxon>
        <taxon>Bacillati</taxon>
        <taxon>Actinomycetota</taxon>
        <taxon>Actinomycetes</taxon>
        <taxon>Kitasatosporales</taxon>
        <taxon>Streptomycetaceae</taxon>
        <taxon>Streptomyces</taxon>
    </lineage>
</organism>
<reference evidence="4" key="2">
    <citation type="submission" date="2015-07" db="EMBL/GenBank/DDBJ databases">
        <authorList>
            <person name="Graham D.E."/>
            <person name="Giannone R.J."/>
            <person name="Gulvik C.A."/>
            <person name="Hettich R.L."/>
            <person name="Klingeman D.M."/>
            <person name="Mahan K.M."/>
            <person name="Parry R.J."/>
            <person name="Spain J.C."/>
        </authorList>
    </citation>
    <scope>NUCLEOTIDE SEQUENCE [LARGE SCALE GENOMIC DNA]</scope>
    <source>
        <strain evidence="4">ATCC 27428</strain>
    </source>
</reference>
<dbReference type="Gene3D" id="3.30.70.100">
    <property type="match status" value="1"/>
</dbReference>
<dbReference type="Proteomes" id="UP000528608">
    <property type="component" value="Unassembled WGS sequence"/>
</dbReference>
<dbReference type="NCBIfam" id="TIGR02118">
    <property type="entry name" value="EthD family reductase"/>
    <property type="match status" value="1"/>
</dbReference>
<dbReference type="RefSeq" id="WP_170127665.1">
    <property type="nucleotide sequence ID" value="NZ_JACHJF010000012.1"/>
</dbReference>